<reference evidence="3" key="2">
    <citation type="journal article" date="2008" name="Nucleic Acids Res.">
        <title>The rice annotation project database (RAP-DB): 2008 update.</title>
        <authorList>
            <consortium name="The rice annotation project (RAP)"/>
        </authorList>
    </citation>
    <scope>GENOME REANNOTATION</scope>
    <source>
        <strain evidence="3">cv. Nipponbare</strain>
    </source>
</reference>
<protein>
    <submittedName>
        <fullName evidence="2">Uncharacterized protein</fullName>
    </submittedName>
</protein>
<sequence>MSVKKFHGEWEELKRKFCHALFPLTRVINFRLDILSFRRNEKDSLGVAWARFSLLTQSGPDLSLPHHVLFQHFRYGLDKDSAANLDISAGGSFGHKTTAEGRELLDLILENDSFGRSEAIPEVEIIYEDPLHVESEPNSTAESLFQLLEPEEEEIHPSEIPFQFRVGLYEDYGNTLNYSSKTKAHPKHEPFEEVMFVSSFVSSEPISHLHETKQPSSPSIKPKPCPSGPQNTVLVYHHETTRFLHDVSLENENLQATDKLKTLTLEDERKHSTYEHESFFFKIPQDSCSHKELVSRRFARTTTIFRFSFLTYLEEWL</sequence>
<accession>Q6ATU1</accession>
<name>Q6ATU1_ORYSJ</name>
<gene>
    <name evidence="2" type="primary">OJ1285_H07.19</name>
</gene>
<evidence type="ECO:0000256" key="1">
    <source>
        <dbReference type="SAM" id="MobiDB-lite"/>
    </source>
</evidence>
<dbReference type="EMBL" id="AC135557">
    <property type="protein sequence ID" value="AAT81669.1"/>
    <property type="molecule type" value="Genomic_DNA"/>
</dbReference>
<feature type="region of interest" description="Disordered" evidence="1">
    <location>
        <begin position="207"/>
        <end position="228"/>
    </location>
</feature>
<evidence type="ECO:0000313" key="3">
    <source>
        <dbReference type="Proteomes" id="UP000000763"/>
    </source>
</evidence>
<organism evidence="2 3">
    <name type="scientific">Oryza sativa subsp. japonica</name>
    <name type="common">Rice</name>
    <dbReference type="NCBI Taxonomy" id="39947"/>
    <lineage>
        <taxon>Eukaryota</taxon>
        <taxon>Viridiplantae</taxon>
        <taxon>Streptophyta</taxon>
        <taxon>Embryophyta</taxon>
        <taxon>Tracheophyta</taxon>
        <taxon>Spermatophyta</taxon>
        <taxon>Magnoliopsida</taxon>
        <taxon>Liliopsida</taxon>
        <taxon>Poales</taxon>
        <taxon>Poaceae</taxon>
        <taxon>BOP clade</taxon>
        <taxon>Oryzoideae</taxon>
        <taxon>Oryzeae</taxon>
        <taxon>Oryzinae</taxon>
        <taxon>Oryza</taxon>
        <taxon>Oryza sativa</taxon>
    </lineage>
</organism>
<dbReference type="Proteomes" id="UP000000763">
    <property type="component" value="Chromosome 3"/>
</dbReference>
<reference evidence="3" key="1">
    <citation type="journal article" date="2005" name="Nature">
        <title>The map-based sequence of the rice genome.</title>
        <authorList>
            <consortium name="International rice genome sequencing project (IRGSP)"/>
            <person name="Matsumoto T."/>
            <person name="Wu J."/>
            <person name="Kanamori H."/>
            <person name="Katayose Y."/>
            <person name="Fujisawa M."/>
            <person name="Namiki N."/>
            <person name="Mizuno H."/>
            <person name="Yamamoto K."/>
            <person name="Antonio B.A."/>
            <person name="Baba T."/>
            <person name="Sakata K."/>
            <person name="Nagamura Y."/>
            <person name="Aoki H."/>
            <person name="Arikawa K."/>
            <person name="Arita K."/>
            <person name="Bito T."/>
            <person name="Chiden Y."/>
            <person name="Fujitsuka N."/>
            <person name="Fukunaka R."/>
            <person name="Hamada M."/>
            <person name="Harada C."/>
            <person name="Hayashi A."/>
            <person name="Hijishita S."/>
            <person name="Honda M."/>
            <person name="Hosokawa S."/>
            <person name="Ichikawa Y."/>
            <person name="Idonuma A."/>
            <person name="Iijima M."/>
            <person name="Ikeda M."/>
            <person name="Ikeno M."/>
            <person name="Ito K."/>
            <person name="Ito S."/>
            <person name="Ito T."/>
            <person name="Ito Y."/>
            <person name="Ito Y."/>
            <person name="Iwabuchi A."/>
            <person name="Kamiya K."/>
            <person name="Karasawa W."/>
            <person name="Kurita K."/>
            <person name="Katagiri S."/>
            <person name="Kikuta A."/>
            <person name="Kobayashi H."/>
            <person name="Kobayashi N."/>
            <person name="Machita K."/>
            <person name="Maehara T."/>
            <person name="Masukawa M."/>
            <person name="Mizubayashi T."/>
            <person name="Mukai Y."/>
            <person name="Nagasaki H."/>
            <person name="Nagata Y."/>
            <person name="Naito S."/>
            <person name="Nakashima M."/>
            <person name="Nakama Y."/>
            <person name="Nakamichi Y."/>
            <person name="Nakamura M."/>
            <person name="Meguro A."/>
            <person name="Negishi M."/>
            <person name="Ohta I."/>
            <person name="Ohta T."/>
            <person name="Okamoto M."/>
            <person name="Ono N."/>
            <person name="Saji S."/>
            <person name="Sakaguchi M."/>
            <person name="Sakai K."/>
            <person name="Shibata M."/>
            <person name="Shimokawa T."/>
            <person name="Song J."/>
            <person name="Takazaki Y."/>
            <person name="Terasawa K."/>
            <person name="Tsugane M."/>
            <person name="Tsuji K."/>
            <person name="Ueda S."/>
            <person name="Waki K."/>
            <person name="Yamagata H."/>
            <person name="Yamamoto M."/>
            <person name="Yamamoto S."/>
            <person name="Yamane H."/>
            <person name="Yoshiki S."/>
            <person name="Yoshihara R."/>
            <person name="Yukawa K."/>
            <person name="Zhong H."/>
            <person name="Yano M."/>
            <person name="Yuan Q."/>
            <person name="Ouyang S."/>
            <person name="Liu J."/>
            <person name="Jones K.M."/>
            <person name="Gansberger K."/>
            <person name="Moffat K."/>
            <person name="Hill J."/>
            <person name="Bera J."/>
            <person name="Fadrosh D."/>
            <person name="Jin S."/>
            <person name="Johri S."/>
            <person name="Kim M."/>
            <person name="Overton L."/>
            <person name="Reardon M."/>
            <person name="Tsitrin T."/>
            <person name="Vuong H."/>
            <person name="Weaver B."/>
            <person name="Ciecko A."/>
            <person name="Tallon L."/>
            <person name="Jackson J."/>
            <person name="Pai G."/>
            <person name="Aken S.V."/>
            <person name="Utterback T."/>
            <person name="Reidmuller S."/>
            <person name="Feldblyum T."/>
            <person name="Hsiao J."/>
            <person name="Zismann V."/>
            <person name="Iobst S."/>
            <person name="de Vazeille A.R."/>
            <person name="Buell C.R."/>
            <person name="Ying K."/>
            <person name="Li Y."/>
            <person name="Lu T."/>
            <person name="Huang Y."/>
            <person name="Zhao Q."/>
            <person name="Feng Q."/>
            <person name="Zhang L."/>
            <person name="Zhu J."/>
            <person name="Weng Q."/>
            <person name="Mu J."/>
            <person name="Lu Y."/>
            <person name="Fan D."/>
            <person name="Liu Y."/>
            <person name="Guan J."/>
            <person name="Zhang Y."/>
            <person name="Yu S."/>
            <person name="Liu X."/>
            <person name="Zhang Y."/>
            <person name="Hong G."/>
            <person name="Han B."/>
            <person name="Choisne N."/>
            <person name="Demange N."/>
            <person name="Orjeda G."/>
            <person name="Samain S."/>
            <person name="Cattolico L."/>
            <person name="Pelletier E."/>
            <person name="Couloux A."/>
            <person name="Segurens B."/>
            <person name="Wincker P."/>
            <person name="D'Hont A."/>
            <person name="Scarpelli C."/>
            <person name="Weissenbach J."/>
            <person name="Salanoubat M."/>
            <person name="Quetier F."/>
            <person name="Yu Y."/>
            <person name="Kim H.R."/>
            <person name="Rambo T."/>
            <person name="Currie J."/>
            <person name="Collura K."/>
            <person name="Luo M."/>
            <person name="Yang T."/>
            <person name="Ammiraju J.S.S."/>
            <person name="Engler F."/>
            <person name="Soderlund C."/>
            <person name="Wing R.A."/>
            <person name="Palmer L.E."/>
            <person name="de la Bastide M."/>
            <person name="Spiegel L."/>
            <person name="Nascimento L."/>
            <person name="Zutavern T."/>
            <person name="O'Shaughnessy A."/>
            <person name="Dike S."/>
            <person name="Dedhia N."/>
            <person name="Preston R."/>
            <person name="Balija V."/>
            <person name="McCombie W.R."/>
            <person name="Chow T."/>
            <person name="Chen H."/>
            <person name="Chung M."/>
            <person name="Chen C."/>
            <person name="Shaw J."/>
            <person name="Wu H."/>
            <person name="Hsiao K."/>
            <person name="Chao Y."/>
            <person name="Chu M."/>
            <person name="Cheng C."/>
            <person name="Hour A."/>
            <person name="Lee P."/>
            <person name="Lin S."/>
            <person name="Lin Y."/>
            <person name="Liou J."/>
            <person name="Liu S."/>
            <person name="Hsing Y."/>
            <person name="Raghuvanshi S."/>
            <person name="Mohanty A."/>
            <person name="Bharti A.K."/>
            <person name="Gaur A."/>
            <person name="Gupta V."/>
            <person name="Kumar D."/>
            <person name="Ravi V."/>
            <person name="Vij S."/>
            <person name="Kapur A."/>
            <person name="Khurana P."/>
            <person name="Khurana P."/>
            <person name="Khurana J.P."/>
            <person name="Tyagi A.K."/>
            <person name="Gaikwad K."/>
            <person name="Singh A."/>
            <person name="Dalal V."/>
            <person name="Srivastava S."/>
            <person name="Dixit A."/>
            <person name="Pal A.K."/>
            <person name="Ghazi I.A."/>
            <person name="Yadav M."/>
            <person name="Pandit A."/>
            <person name="Bhargava A."/>
            <person name="Sureshbabu K."/>
            <person name="Batra K."/>
            <person name="Sharma T.R."/>
            <person name="Mohapatra T."/>
            <person name="Singh N.K."/>
            <person name="Messing J."/>
            <person name="Nelson A.B."/>
            <person name="Fuks G."/>
            <person name="Kavchok S."/>
            <person name="Keizer G."/>
            <person name="Linton E."/>
            <person name="Llaca V."/>
            <person name="Song R."/>
            <person name="Tanyolac B."/>
            <person name="Young S."/>
            <person name="Ho-Il K."/>
            <person name="Hahn J.H."/>
            <person name="Sangsakoo G."/>
            <person name="Vanavichit A."/>
            <person name="de Mattos Luiz.A.T."/>
            <person name="Zimmer P.D."/>
            <person name="Malone G."/>
            <person name="Dellagostin O."/>
            <person name="de Oliveira A.C."/>
            <person name="Bevan M."/>
            <person name="Bancroft I."/>
            <person name="Minx P."/>
            <person name="Cordum H."/>
            <person name="Wilson R."/>
            <person name="Cheng Z."/>
            <person name="Jin W."/>
            <person name="Jiang J."/>
            <person name="Leong S.A."/>
            <person name="Iwama H."/>
            <person name="Gojobori T."/>
            <person name="Itoh T."/>
            <person name="Niimura Y."/>
            <person name="Fujii Y."/>
            <person name="Habara T."/>
            <person name="Sakai H."/>
            <person name="Sato Y."/>
            <person name="Wilson G."/>
            <person name="Kumar K."/>
            <person name="McCouch S."/>
            <person name="Juretic N."/>
            <person name="Hoen D."/>
            <person name="Wright S."/>
            <person name="Bruskiewich R."/>
            <person name="Bureau T."/>
            <person name="Miyao A."/>
            <person name="Hirochika H."/>
            <person name="Nishikawa T."/>
            <person name="Kadowaki K."/>
            <person name="Sugiura M."/>
            <person name="Burr B."/>
            <person name="Sasaki T."/>
        </authorList>
    </citation>
    <scope>NUCLEOTIDE SEQUENCE [LARGE SCALE GENOMIC DNA]</scope>
    <source>
        <strain evidence="3">cv. Nipponbare</strain>
    </source>
</reference>
<proteinExistence type="predicted"/>
<dbReference type="AlphaFoldDB" id="Q6ATU1"/>
<evidence type="ECO:0000313" key="2">
    <source>
        <dbReference type="EMBL" id="AAT81669.1"/>
    </source>
</evidence>